<sequence>MKMLVYLRDFKISEGEVERWETVSTARSFFSLSLVSATAWGFRRAFALGILAGLGFGLFRLFVWAWFWHVFRRFDGS</sequence>
<reference evidence="2" key="1">
    <citation type="submission" date="2022-11" db="UniProtKB">
        <authorList>
            <consortium name="WormBaseParasite"/>
        </authorList>
    </citation>
    <scope>IDENTIFICATION</scope>
</reference>
<dbReference type="WBParaSite" id="JU765_v2.g7016.t1">
    <property type="protein sequence ID" value="JU765_v2.g7016.t1"/>
    <property type="gene ID" value="JU765_v2.g7016"/>
</dbReference>
<protein>
    <submittedName>
        <fullName evidence="2">Uncharacterized protein</fullName>
    </submittedName>
</protein>
<evidence type="ECO:0000313" key="2">
    <source>
        <dbReference type="WBParaSite" id="JU765_v2.g7016.t1"/>
    </source>
</evidence>
<dbReference type="Proteomes" id="UP000887576">
    <property type="component" value="Unplaced"/>
</dbReference>
<name>A0AC34RI29_9BILA</name>
<evidence type="ECO:0000313" key="1">
    <source>
        <dbReference type="Proteomes" id="UP000887576"/>
    </source>
</evidence>
<accession>A0AC34RI29</accession>
<organism evidence="1 2">
    <name type="scientific">Panagrolaimus sp. JU765</name>
    <dbReference type="NCBI Taxonomy" id="591449"/>
    <lineage>
        <taxon>Eukaryota</taxon>
        <taxon>Metazoa</taxon>
        <taxon>Ecdysozoa</taxon>
        <taxon>Nematoda</taxon>
        <taxon>Chromadorea</taxon>
        <taxon>Rhabditida</taxon>
        <taxon>Tylenchina</taxon>
        <taxon>Panagrolaimomorpha</taxon>
        <taxon>Panagrolaimoidea</taxon>
        <taxon>Panagrolaimidae</taxon>
        <taxon>Panagrolaimus</taxon>
    </lineage>
</organism>
<proteinExistence type="predicted"/>